<evidence type="ECO:0000256" key="1">
    <source>
        <dbReference type="SAM" id="MobiDB-lite"/>
    </source>
</evidence>
<dbReference type="AlphaFoldDB" id="A0A930VMR4"/>
<comment type="caution">
    <text evidence="2">The sequence shown here is derived from an EMBL/GenBank/DDBJ whole genome shotgun (WGS) entry which is preliminary data.</text>
</comment>
<dbReference type="Proteomes" id="UP000660668">
    <property type="component" value="Unassembled WGS sequence"/>
</dbReference>
<organism evidence="2 3">
    <name type="scientific">Nocardioides agariphilus</name>
    <dbReference type="NCBI Taxonomy" id="433664"/>
    <lineage>
        <taxon>Bacteria</taxon>
        <taxon>Bacillati</taxon>
        <taxon>Actinomycetota</taxon>
        <taxon>Actinomycetes</taxon>
        <taxon>Propionibacteriales</taxon>
        <taxon>Nocardioidaceae</taxon>
        <taxon>Nocardioides</taxon>
    </lineage>
</organism>
<keyword evidence="3" id="KW-1185">Reference proteome</keyword>
<protein>
    <submittedName>
        <fullName evidence="2">Uncharacterized protein</fullName>
    </submittedName>
</protein>
<feature type="compositionally biased region" description="Polar residues" evidence="1">
    <location>
        <begin position="27"/>
        <end position="37"/>
    </location>
</feature>
<feature type="region of interest" description="Disordered" evidence="1">
    <location>
        <begin position="19"/>
        <end position="44"/>
    </location>
</feature>
<reference evidence="2" key="1">
    <citation type="submission" date="2020-11" db="EMBL/GenBank/DDBJ databases">
        <title>Nocardioides cynanchi sp. nov., isolated from soil of rhizosphere of Cynanchum wilfordii.</title>
        <authorList>
            <person name="Lee J.-S."/>
            <person name="Suh M.K."/>
            <person name="Kim J.-S."/>
        </authorList>
    </citation>
    <scope>NUCLEOTIDE SEQUENCE</scope>
    <source>
        <strain evidence="2">KCTC 19276</strain>
    </source>
</reference>
<dbReference type="RefSeq" id="WP_194696601.1">
    <property type="nucleotide sequence ID" value="NZ_JADKPO010000014.1"/>
</dbReference>
<dbReference type="EMBL" id="JADKPO010000014">
    <property type="protein sequence ID" value="MBF4768451.1"/>
    <property type="molecule type" value="Genomic_DNA"/>
</dbReference>
<sequence length="344" mass="35707">MVAASAALLVSTMLTGCGEAGPPDRATPQQPVATPSSVEDLPTGRPTSFALLSDGVLHVDGFSISTDADRLVHRGGTTLVGSVDEQHSRWWLVDGGRLEPLIDDATAYLVPVLSADGGTAAWRVDATVTKVDDTTSRYHWELVVFDVPSRTVLGTTGLDGDVTCCDQGGLLMITGVTNDGRVGLSGGPAGNLSIWRAGDALLPVKVRASSYSGFDPWPLGVSYVLAADPGARVSFGRVDAAGVVTEVGWTRATAIWSADGRRVVDRVSSRSTQTSRLEVSVPVTGATVPLALPPAPDWQALGWEDDGHVVAARVSTPDAGPPTYLAVVRCEAASGACERVHASA</sequence>
<proteinExistence type="predicted"/>
<evidence type="ECO:0000313" key="2">
    <source>
        <dbReference type="EMBL" id="MBF4768451.1"/>
    </source>
</evidence>
<accession>A0A930VMR4</accession>
<name>A0A930VMR4_9ACTN</name>
<evidence type="ECO:0000313" key="3">
    <source>
        <dbReference type="Proteomes" id="UP000660668"/>
    </source>
</evidence>
<gene>
    <name evidence="2" type="ORF">ISU10_11810</name>
</gene>